<dbReference type="EMBL" id="CP045875">
    <property type="protein sequence ID" value="QGG48281.1"/>
    <property type="molecule type" value="Genomic_DNA"/>
</dbReference>
<reference evidence="3" key="1">
    <citation type="submission" date="2019-11" db="EMBL/GenBank/DDBJ databases">
        <title>Genome sequence of Heliorestis convoluta strain HH, an alkaliphilic and minimalistic phototrophic bacterium from a soda lake in Egypt.</title>
        <authorList>
            <person name="Dewey E.D."/>
            <person name="Stokes L.M."/>
            <person name="Burchell B.M."/>
            <person name="Shaffer K.N."/>
            <person name="Huntington A.M."/>
            <person name="Baker J.M."/>
            <person name="Nadendla S."/>
            <person name="Giglio M.G."/>
            <person name="Touchman J.W."/>
            <person name="Blankenship R.E."/>
            <person name="Madigan M.T."/>
            <person name="Sattley W.M."/>
        </authorList>
    </citation>
    <scope>NUCLEOTIDE SEQUENCE [LARGE SCALE GENOMIC DNA]</scope>
    <source>
        <strain evidence="3">HH</strain>
    </source>
</reference>
<accession>A0A5Q2N1V6</accession>
<name>A0A5Q2N1V6_9FIRM</name>
<evidence type="ECO:0000313" key="3">
    <source>
        <dbReference type="Proteomes" id="UP000366051"/>
    </source>
</evidence>
<evidence type="ECO:0000313" key="2">
    <source>
        <dbReference type="EMBL" id="QGG48281.1"/>
    </source>
</evidence>
<keyword evidence="3" id="KW-1185">Reference proteome</keyword>
<dbReference type="KEGG" id="hcv:FTV88_2183"/>
<dbReference type="InterPro" id="IPR035917">
    <property type="entry name" value="YjbQ-like_sf"/>
</dbReference>
<organism evidence="2 3">
    <name type="scientific">Heliorestis convoluta</name>
    <dbReference type="NCBI Taxonomy" id="356322"/>
    <lineage>
        <taxon>Bacteria</taxon>
        <taxon>Bacillati</taxon>
        <taxon>Bacillota</taxon>
        <taxon>Clostridia</taxon>
        <taxon>Eubacteriales</taxon>
        <taxon>Heliobacteriaceae</taxon>
        <taxon>Heliorestis</taxon>
    </lineage>
</organism>
<sequence>MLYHLREFQVKTSKRLCFTDITAEVSAIVRESGIGQGKVVVFVPHTTAAVTINENADPDVVHDLETIFQRLVPYQKGYRHGEGNSDAHMMTTLTGASETLLIHRGKLLLGTWQSLYLAEFDGPRHRRVVVQVEGLQS</sequence>
<evidence type="ECO:0000256" key="1">
    <source>
        <dbReference type="ARBA" id="ARBA00005534"/>
    </source>
</evidence>
<dbReference type="PIRSF" id="PIRSF004681">
    <property type="entry name" value="UCP004681"/>
    <property type="match status" value="1"/>
</dbReference>
<dbReference type="PROSITE" id="PS01314">
    <property type="entry name" value="UPF0047"/>
    <property type="match status" value="1"/>
</dbReference>
<dbReference type="Pfam" id="PF01894">
    <property type="entry name" value="YjbQ"/>
    <property type="match status" value="1"/>
</dbReference>
<dbReference type="PANTHER" id="PTHR30615:SF8">
    <property type="entry name" value="UPF0047 PROTEIN C4A8.02C"/>
    <property type="match status" value="1"/>
</dbReference>
<dbReference type="Proteomes" id="UP000366051">
    <property type="component" value="Chromosome"/>
</dbReference>
<dbReference type="AlphaFoldDB" id="A0A5Q2N1V6"/>
<dbReference type="OrthoDB" id="9801725at2"/>
<gene>
    <name evidence="2" type="ORF">FTV88_2183</name>
</gene>
<protein>
    <submittedName>
        <fullName evidence="2">Secondary thiamine-phosphate synthase enzyme</fullName>
    </submittedName>
</protein>
<proteinExistence type="inferred from homology"/>
<dbReference type="Gene3D" id="2.60.120.460">
    <property type="entry name" value="YjbQ-like"/>
    <property type="match status" value="1"/>
</dbReference>
<dbReference type="SUPFAM" id="SSF111038">
    <property type="entry name" value="YjbQ-like"/>
    <property type="match status" value="1"/>
</dbReference>
<comment type="similarity">
    <text evidence="1">Belongs to the UPF0047 family.</text>
</comment>
<dbReference type="InterPro" id="IPR001602">
    <property type="entry name" value="UPF0047_YjbQ-like"/>
</dbReference>
<dbReference type="NCBIfam" id="TIGR00149">
    <property type="entry name" value="TIGR00149_YjbQ"/>
    <property type="match status" value="1"/>
</dbReference>
<dbReference type="RefSeq" id="WP_153725503.1">
    <property type="nucleotide sequence ID" value="NZ_CP045875.1"/>
</dbReference>
<dbReference type="PANTHER" id="PTHR30615">
    <property type="entry name" value="UNCHARACTERIZED PROTEIN YJBQ-RELATED"/>
    <property type="match status" value="1"/>
</dbReference>